<evidence type="ECO:0000256" key="2">
    <source>
        <dbReference type="SAM" id="SignalP"/>
    </source>
</evidence>
<dbReference type="AlphaFoldDB" id="A0A4Q2EHM5"/>
<feature type="region of interest" description="Disordered" evidence="1">
    <location>
        <begin position="158"/>
        <end position="197"/>
    </location>
</feature>
<feature type="signal peptide" evidence="2">
    <location>
        <begin position="1"/>
        <end position="31"/>
    </location>
</feature>
<proteinExistence type="predicted"/>
<feature type="compositionally biased region" description="Low complexity" evidence="1">
    <location>
        <begin position="162"/>
        <end position="179"/>
    </location>
</feature>
<keyword evidence="2" id="KW-0732">Signal</keyword>
<evidence type="ECO:0000313" key="4">
    <source>
        <dbReference type="Proteomes" id="UP000290624"/>
    </source>
</evidence>
<reference evidence="3 4" key="1">
    <citation type="submission" date="2018-01" db="EMBL/GenBank/DDBJ databases">
        <title>Lactibacter flavus gen. nov., sp. nov., a novel bacterium of the family Propionibacteriaceae isolated from raw milk and dairy products.</title>
        <authorList>
            <person name="Wenning M."/>
            <person name="Breitenwieser F."/>
            <person name="Huptas C."/>
            <person name="von Neubeck M."/>
            <person name="Busse H.-J."/>
            <person name="Scherer S."/>
        </authorList>
    </citation>
    <scope>NUCLEOTIDE SEQUENCE [LARGE SCALE GENOMIC DNA]</scope>
    <source>
        <strain evidence="3 4">VG341</strain>
    </source>
</reference>
<dbReference type="PROSITE" id="PS51257">
    <property type="entry name" value="PROKAR_LIPOPROTEIN"/>
    <property type="match status" value="1"/>
</dbReference>
<dbReference type="Proteomes" id="UP000290624">
    <property type="component" value="Unassembled WGS sequence"/>
</dbReference>
<comment type="caution">
    <text evidence="3">The sequence shown here is derived from an EMBL/GenBank/DDBJ whole genome shotgun (WGS) entry which is preliminary data.</text>
</comment>
<evidence type="ECO:0008006" key="5">
    <source>
        <dbReference type="Google" id="ProtNLM"/>
    </source>
</evidence>
<dbReference type="EMBL" id="PPCV01000002">
    <property type="protein sequence ID" value="RXW32951.1"/>
    <property type="molecule type" value="Genomic_DNA"/>
</dbReference>
<keyword evidence="4" id="KW-1185">Reference proteome</keyword>
<feature type="chain" id="PRO_5020876240" description="Copper chaperone PCu(A)C" evidence="2">
    <location>
        <begin position="32"/>
        <end position="197"/>
    </location>
</feature>
<dbReference type="OrthoDB" id="3729283at2"/>
<name>A0A4Q2EHM5_9ACTN</name>
<evidence type="ECO:0000256" key="1">
    <source>
        <dbReference type="SAM" id="MobiDB-lite"/>
    </source>
</evidence>
<sequence length="197" mass="19858">MHLSTPKRRAAHVMIAAAASALLLSGCGFNAQTLQPYTPAEGVNTQIGDVKVRNLVVVSDDEGHGYLSASLVSPKNTALVSVAGNPIKLDGAAGASFKVGGGLPVSLTSNQLVVLTNPTATLTVSSPDLRPGLVASVALEFASGDRQVVQAPVLSPKDPVYATVSPAPSSEATASPTHTLPTSTTDRGTAPTPTATP</sequence>
<dbReference type="RefSeq" id="WP_129457853.1">
    <property type="nucleotide sequence ID" value="NZ_PPCV01000002.1"/>
</dbReference>
<protein>
    <recommendedName>
        <fullName evidence="5">Copper chaperone PCu(A)C</fullName>
    </recommendedName>
</protein>
<organism evidence="3 4">
    <name type="scientific">Propioniciclava flava</name>
    <dbReference type="NCBI Taxonomy" id="2072026"/>
    <lineage>
        <taxon>Bacteria</taxon>
        <taxon>Bacillati</taxon>
        <taxon>Actinomycetota</taxon>
        <taxon>Actinomycetes</taxon>
        <taxon>Propionibacteriales</taxon>
        <taxon>Propionibacteriaceae</taxon>
        <taxon>Propioniciclava</taxon>
    </lineage>
</organism>
<accession>A0A4Q2EHM5</accession>
<gene>
    <name evidence="3" type="ORF">C1706_03485</name>
</gene>
<feature type="compositionally biased region" description="Polar residues" evidence="1">
    <location>
        <begin position="180"/>
        <end position="197"/>
    </location>
</feature>
<evidence type="ECO:0000313" key="3">
    <source>
        <dbReference type="EMBL" id="RXW32951.1"/>
    </source>
</evidence>